<evidence type="ECO:0000313" key="4">
    <source>
        <dbReference type="EMBL" id="JAT96944.1"/>
    </source>
</evidence>
<organism evidence="4">
    <name type="scientific">Amblyomma aureolatum</name>
    <dbReference type="NCBI Taxonomy" id="187763"/>
    <lineage>
        <taxon>Eukaryota</taxon>
        <taxon>Metazoa</taxon>
        <taxon>Ecdysozoa</taxon>
        <taxon>Arthropoda</taxon>
        <taxon>Chelicerata</taxon>
        <taxon>Arachnida</taxon>
        <taxon>Acari</taxon>
        <taxon>Parasitiformes</taxon>
        <taxon>Ixodida</taxon>
        <taxon>Ixodoidea</taxon>
        <taxon>Ixodidae</taxon>
        <taxon>Amblyomminae</taxon>
        <taxon>Amblyomma</taxon>
    </lineage>
</organism>
<evidence type="ECO:0000256" key="3">
    <source>
        <dbReference type="SAM" id="MobiDB-lite"/>
    </source>
</evidence>
<dbReference type="PANTHER" id="PTHR21551">
    <property type="entry name" value="TOPOISOMERASE II-ASSOCIATED PROTEIN PAT1"/>
    <property type="match status" value="1"/>
</dbReference>
<proteinExistence type="evidence at transcript level"/>
<dbReference type="PANTHER" id="PTHR21551:SF0">
    <property type="entry name" value="PROTEIN ASSOCIATED WITH TOPO II RELATED-1, ISOFORM A"/>
    <property type="match status" value="1"/>
</dbReference>
<sequence>MSKGLLAFRKEPQGLRPLGHEDELLTAEVEDDYDALNDETFGGGLDDGWEEVHEKFAELEDRTKHPLGALRDPLADEDPLVLNQDVVERSISHLGLEDDQEDDPAVVTYSKSTASPWPAEWGRSSPPPPAILQQQFGGSPKTETIWTPKAVHPPSDGRLASLLWKLQQQSSATPHNTGPPQAAPGRSPLPPNVRTLEELERDMLYSAGSRPVPIGSPRRASPWGVRDHVDVIGPSSPRSYPGATDGGTPSPGRRGSVDHLPGMLPPLRGGQPKSPQLRFSPGRSPYASPGMHAGAPVSLPAQLGMSPPTRTPGPLHGRMSPGIQPPGFGGRMPVPPVPHPMLGRGRVMMGPPMLLNNPVHGQMPLPGSLPFRPGLNQVRFASPSNPHYQQHAYQTVFGSPHHVPPHHSYLRPQMYGNLDHRGSSSSSCSGNGAAGSEYSDDPYAGLMTQKEKDWLIKIQLLQVQPENPEVDDYYYVMFAKKKAERRESPGVDSGDSDKLRFIRPERVRTESKSYTPIQFERSLGKLQVVSVNYPRKILDMGVQRLSEEEDRKVPPDRDLLWFRQLLLDIEKLYSAVLEHEDINCSSERRAEIAERLFTEVQPSEERFVQLVGVRKGRSLVLRVLPLLKAEHRVTTLAALLRHLSWLQRKDRLDGTLEQGLLSAVAIIECASLNDLIQLAASLLMNPDAAFPSRFALRVACAIVVRAEHHFQSEDANRAICNEIQRKWAKLLSEMVDLLIASLRKHDDSDGGANDKGMYNSAMLLLLPHERQALASQLQRFAMHIHLANALSQNSAPAKSVQQTEELQLQHQRNGFGDSALPPYRGEAVTAVD</sequence>
<dbReference type="GO" id="GO:0000290">
    <property type="term" value="P:deadenylation-dependent decapping of nuclear-transcribed mRNA"/>
    <property type="evidence" value="ECO:0007669"/>
    <property type="project" value="InterPro"/>
</dbReference>
<dbReference type="GO" id="GO:0003723">
    <property type="term" value="F:RNA binding"/>
    <property type="evidence" value="ECO:0007669"/>
    <property type="project" value="TreeGrafter"/>
</dbReference>
<dbReference type="InterPro" id="IPR039900">
    <property type="entry name" value="Pat1-like"/>
</dbReference>
<dbReference type="EMBL" id="GFAC01002244">
    <property type="protein sequence ID" value="JAT96944.1"/>
    <property type="molecule type" value="mRNA"/>
</dbReference>
<evidence type="ECO:0000256" key="1">
    <source>
        <dbReference type="ARBA" id="ARBA00004201"/>
    </source>
</evidence>
<evidence type="ECO:0000256" key="2">
    <source>
        <dbReference type="ARBA" id="ARBA00022490"/>
    </source>
</evidence>
<keyword evidence="2" id="KW-0963">Cytoplasm</keyword>
<feature type="region of interest" description="Disordered" evidence="3">
    <location>
        <begin position="813"/>
        <end position="832"/>
    </location>
</feature>
<reference evidence="4" key="1">
    <citation type="journal article" date="2017" name="Front. Cell. Infect. Microbiol.">
        <title>The Distinct Transcriptional Response of the Midgut of Amblyomma sculptum and Amblyomma aureolatum Ticks to Rickettsia rickettsii Correlates to Their Differences in Susceptibility to Infection.</title>
        <authorList>
            <person name="Martins L.A."/>
            <person name="Galletti M.F.B.M."/>
            <person name="Ribeiro J.M."/>
            <person name="Fujita A."/>
            <person name="Costa F.B."/>
            <person name="Labruna M.B."/>
            <person name="Daffre S."/>
            <person name="Fogaca A.C."/>
        </authorList>
    </citation>
    <scope>NUCLEOTIDE SEQUENCE</scope>
</reference>
<feature type="compositionally biased region" description="Polar residues" evidence="3">
    <location>
        <begin position="132"/>
        <end position="145"/>
    </location>
</feature>
<protein>
    <submittedName>
        <fullName evidence="4">Putative vesicle coat complex copii subunit sfb3</fullName>
    </submittedName>
</protein>
<comment type="subcellular location">
    <subcellularLocation>
        <location evidence="1">Cytoplasm</location>
        <location evidence="1">P-body</location>
    </subcellularLocation>
</comment>
<name>A0A1E1XCH0_9ACAR</name>
<dbReference type="GO" id="GO:0033962">
    <property type="term" value="P:P-body assembly"/>
    <property type="evidence" value="ECO:0007669"/>
    <property type="project" value="TreeGrafter"/>
</dbReference>
<dbReference type="GO" id="GO:0000932">
    <property type="term" value="C:P-body"/>
    <property type="evidence" value="ECO:0007669"/>
    <property type="project" value="UniProtKB-SubCell"/>
</dbReference>
<dbReference type="AlphaFoldDB" id="A0A1E1XCH0"/>
<accession>A0A1E1XCH0</accession>
<feature type="compositionally biased region" description="Polar residues" evidence="3">
    <location>
        <begin position="166"/>
        <end position="179"/>
    </location>
</feature>
<feature type="region of interest" description="Disordered" evidence="3">
    <location>
        <begin position="93"/>
        <end position="295"/>
    </location>
</feature>